<dbReference type="PANTHER" id="PTHR33546">
    <property type="entry name" value="LARGE, MULTIFUNCTIONAL SECRETED PROTEIN-RELATED"/>
    <property type="match status" value="1"/>
</dbReference>
<evidence type="ECO:0008006" key="2">
    <source>
        <dbReference type="Google" id="ProtNLM"/>
    </source>
</evidence>
<gene>
    <name evidence="1" type="ORF">METZ01_LOCUS391630</name>
</gene>
<name>A0A382UWY5_9ZZZZ</name>
<proteinExistence type="predicted"/>
<sequence>MKKIFSLVSAFLFFTLMTTGVFAAGDEATIKKLSSMYKSGDLTQAIVVPQDTKFAANIKKNILPNINLPAGFSISLFAVVPDARHMAVARNKTTVWIGTRKDKVWQATDRDMDDIADTVEQFAPTVKFDIPNGVCFSDDGHLYVVERNRVLWFPAAEYFMESPDTVAVPIISQGNLIPVEEESYNHTARVCVVSKADNKLYVSLGQPFNVAPADKLDLYQEVGIGGIIRFNRFPGSLDREVVATGIRNSVGHAFNPKDGSLWFTDNQVDGMGDETPP</sequence>
<dbReference type="PANTHER" id="PTHR33546:SF1">
    <property type="entry name" value="LARGE, MULTIFUNCTIONAL SECRETED PROTEIN"/>
    <property type="match status" value="1"/>
</dbReference>
<dbReference type="EMBL" id="UINC01147441">
    <property type="protein sequence ID" value="SVD38776.1"/>
    <property type="molecule type" value="Genomic_DNA"/>
</dbReference>
<dbReference type="AlphaFoldDB" id="A0A382UWY5"/>
<accession>A0A382UWY5</accession>
<dbReference type="Gene3D" id="2.120.10.30">
    <property type="entry name" value="TolB, C-terminal domain"/>
    <property type="match status" value="1"/>
</dbReference>
<evidence type="ECO:0000313" key="1">
    <source>
        <dbReference type="EMBL" id="SVD38776.1"/>
    </source>
</evidence>
<reference evidence="1" key="1">
    <citation type="submission" date="2018-05" db="EMBL/GenBank/DDBJ databases">
        <authorList>
            <person name="Lanie J.A."/>
            <person name="Ng W.-L."/>
            <person name="Kazmierczak K.M."/>
            <person name="Andrzejewski T.M."/>
            <person name="Davidsen T.M."/>
            <person name="Wayne K.J."/>
            <person name="Tettelin H."/>
            <person name="Glass J.I."/>
            <person name="Rusch D."/>
            <person name="Podicherti R."/>
            <person name="Tsui H.-C.T."/>
            <person name="Winkler M.E."/>
        </authorList>
    </citation>
    <scope>NUCLEOTIDE SEQUENCE</scope>
</reference>
<protein>
    <recommendedName>
        <fullName evidence="2">Glucose/Sorbosone dehydrogenase domain-containing protein</fullName>
    </recommendedName>
</protein>
<dbReference type="InterPro" id="IPR011042">
    <property type="entry name" value="6-blade_b-propeller_TolB-like"/>
</dbReference>
<feature type="non-terminal residue" evidence="1">
    <location>
        <position position="277"/>
    </location>
</feature>
<organism evidence="1">
    <name type="scientific">marine metagenome</name>
    <dbReference type="NCBI Taxonomy" id="408172"/>
    <lineage>
        <taxon>unclassified sequences</taxon>
        <taxon>metagenomes</taxon>
        <taxon>ecological metagenomes</taxon>
    </lineage>
</organism>
<dbReference type="SUPFAM" id="SSF63829">
    <property type="entry name" value="Calcium-dependent phosphotriesterase"/>
    <property type="match status" value="1"/>
</dbReference>